<dbReference type="InterPro" id="IPR014044">
    <property type="entry name" value="CAP_dom"/>
</dbReference>
<keyword evidence="2" id="KW-0732">Signal</keyword>
<comment type="caution">
    <text evidence="4">The sequence shown here is derived from an EMBL/GenBank/DDBJ whole genome shotgun (WGS) entry which is preliminary data.</text>
</comment>
<dbReference type="InterPro" id="IPR018244">
    <property type="entry name" value="Allrgn_V5/Tpx1_CS"/>
</dbReference>
<feature type="domain" description="SCP" evidence="3">
    <location>
        <begin position="18"/>
        <end position="143"/>
    </location>
</feature>
<dbReference type="Proteomes" id="UP000708208">
    <property type="component" value="Unassembled WGS sequence"/>
</dbReference>
<sequence length="214" mass="23556">MKTILVLSCLIAVCTAYSVQEDMLERHNKDRRRHKVGALVTSSKLVGIAQTCANRNAKRNKNAHDCPASKGYGENLSWSYDSKGVPDEKAAVKTAYTGWYNESKDYNYKTGKSTGGATGHFTQVVWKGSKETIVVLCCLTVVCMACLRRHQVDDLVTNDDLVTIAQICADRNGRRNRIAHDCPESQGYGENLGRSRSSDGSPDEETAVKKAYNG</sequence>
<evidence type="ECO:0000256" key="1">
    <source>
        <dbReference type="SAM" id="MobiDB-lite"/>
    </source>
</evidence>
<evidence type="ECO:0000259" key="3">
    <source>
        <dbReference type="SMART" id="SM00198"/>
    </source>
</evidence>
<reference evidence="4" key="1">
    <citation type="submission" date="2021-06" db="EMBL/GenBank/DDBJ databases">
        <authorList>
            <person name="Hodson N. C."/>
            <person name="Mongue J. A."/>
            <person name="Jaron S. K."/>
        </authorList>
    </citation>
    <scope>NUCLEOTIDE SEQUENCE</scope>
</reference>
<keyword evidence="5" id="KW-1185">Reference proteome</keyword>
<accession>A0A8J2JPQ1</accession>
<dbReference type="OrthoDB" id="337038at2759"/>
<proteinExistence type="predicted"/>
<dbReference type="PROSITE" id="PS01009">
    <property type="entry name" value="CRISP_1"/>
    <property type="match status" value="1"/>
</dbReference>
<dbReference type="Pfam" id="PF00188">
    <property type="entry name" value="CAP"/>
    <property type="match status" value="1"/>
</dbReference>
<dbReference type="AlphaFoldDB" id="A0A8J2JPQ1"/>
<gene>
    <name evidence="4" type="ORF">AFUS01_LOCUS12178</name>
</gene>
<dbReference type="SMART" id="SM00198">
    <property type="entry name" value="SCP"/>
    <property type="match status" value="1"/>
</dbReference>
<dbReference type="EMBL" id="CAJVCH010095348">
    <property type="protein sequence ID" value="CAG7723073.1"/>
    <property type="molecule type" value="Genomic_DNA"/>
</dbReference>
<protein>
    <recommendedName>
        <fullName evidence="3">SCP domain-containing protein</fullName>
    </recommendedName>
</protein>
<dbReference type="PANTHER" id="PTHR10334">
    <property type="entry name" value="CYSTEINE-RICH SECRETORY PROTEIN-RELATED"/>
    <property type="match status" value="1"/>
</dbReference>
<dbReference type="GO" id="GO:0005576">
    <property type="term" value="C:extracellular region"/>
    <property type="evidence" value="ECO:0007669"/>
    <property type="project" value="InterPro"/>
</dbReference>
<dbReference type="InterPro" id="IPR001283">
    <property type="entry name" value="CRISP-related"/>
</dbReference>
<organism evidence="4 5">
    <name type="scientific">Allacma fusca</name>
    <dbReference type="NCBI Taxonomy" id="39272"/>
    <lineage>
        <taxon>Eukaryota</taxon>
        <taxon>Metazoa</taxon>
        <taxon>Ecdysozoa</taxon>
        <taxon>Arthropoda</taxon>
        <taxon>Hexapoda</taxon>
        <taxon>Collembola</taxon>
        <taxon>Symphypleona</taxon>
        <taxon>Sminthuridae</taxon>
        <taxon>Allacma</taxon>
    </lineage>
</organism>
<feature type="signal peptide" evidence="2">
    <location>
        <begin position="1"/>
        <end position="16"/>
    </location>
</feature>
<feature type="chain" id="PRO_5035295322" description="SCP domain-containing protein" evidence="2">
    <location>
        <begin position="17"/>
        <end position="214"/>
    </location>
</feature>
<evidence type="ECO:0000313" key="4">
    <source>
        <dbReference type="EMBL" id="CAG7723073.1"/>
    </source>
</evidence>
<name>A0A8J2JPQ1_9HEXA</name>
<feature type="region of interest" description="Disordered" evidence="1">
    <location>
        <begin position="179"/>
        <end position="214"/>
    </location>
</feature>
<evidence type="ECO:0000313" key="5">
    <source>
        <dbReference type="Proteomes" id="UP000708208"/>
    </source>
</evidence>
<evidence type="ECO:0000256" key="2">
    <source>
        <dbReference type="SAM" id="SignalP"/>
    </source>
</evidence>